<accession>A0A3B0X7G1</accession>
<feature type="region of interest" description="Disordered" evidence="2">
    <location>
        <begin position="235"/>
        <end position="267"/>
    </location>
</feature>
<evidence type="ECO:0000313" key="3">
    <source>
        <dbReference type="EMBL" id="VAW60510.1"/>
    </source>
</evidence>
<dbReference type="InterPro" id="IPR007428">
    <property type="entry name" value="MlaA"/>
</dbReference>
<sequence>MSLLKHLLILYTLLITGCATVSGPGDPRDPLESYNRTMFDFNDGVDRYLLKPVSQGYDAITPDPVQKGVHNFFSNLDDVIVMFNDLLQLKLIQFASDTGRFLINSTLGIGGLIDWASDMGLPKHNEDFGQTLGYWGVPEGPYFVLPFWGPSTVRDASGLLVDSSQFDPIWQKLEDGYPLTQRKTSDSWNLTIIESVDFRASLLKTEGILDEAALDRYTFIRELYLQRRLNLVHDGNPPEEPAEFDEDELFDFDEADKKPDTPEKEPE</sequence>
<dbReference type="EMBL" id="UOFG01000126">
    <property type="protein sequence ID" value="VAW60510.1"/>
    <property type="molecule type" value="Genomic_DNA"/>
</dbReference>
<organism evidence="3">
    <name type="scientific">hydrothermal vent metagenome</name>
    <dbReference type="NCBI Taxonomy" id="652676"/>
    <lineage>
        <taxon>unclassified sequences</taxon>
        <taxon>metagenomes</taxon>
        <taxon>ecological metagenomes</taxon>
    </lineage>
</organism>
<dbReference type="PANTHER" id="PTHR30035:SF3">
    <property type="entry name" value="INTERMEMBRANE PHOSPHOLIPID TRANSPORT SYSTEM LIPOPROTEIN MLAA"/>
    <property type="match status" value="1"/>
</dbReference>
<dbReference type="PANTHER" id="PTHR30035">
    <property type="entry name" value="LIPOPROTEIN VACJ-RELATED"/>
    <property type="match status" value="1"/>
</dbReference>
<dbReference type="GO" id="GO:0120010">
    <property type="term" value="P:intermembrane phospholipid transfer"/>
    <property type="evidence" value="ECO:0007669"/>
    <property type="project" value="TreeGrafter"/>
</dbReference>
<proteinExistence type="predicted"/>
<keyword evidence="3" id="KW-0449">Lipoprotein</keyword>
<keyword evidence="1" id="KW-0732">Signal</keyword>
<evidence type="ECO:0000256" key="2">
    <source>
        <dbReference type="SAM" id="MobiDB-lite"/>
    </source>
</evidence>
<dbReference type="AlphaFoldDB" id="A0A3B0X7G1"/>
<reference evidence="3" key="1">
    <citation type="submission" date="2018-06" db="EMBL/GenBank/DDBJ databases">
        <authorList>
            <person name="Zhirakovskaya E."/>
        </authorList>
    </citation>
    <scope>NUCLEOTIDE SEQUENCE</scope>
</reference>
<gene>
    <name evidence="3" type="ORF">MNBD_GAMMA11-467</name>
</gene>
<evidence type="ECO:0000256" key="1">
    <source>
        <dbReference type="ARBA" id="ARBA00022729"/>
    </source>
</evidence>
<dbReference type="Pfam" id="PF04333">
    <property type="entry name" value="MlaA"/>
    <property type="match status" value="1"/>
</dbReference>
<dbReference type="PRINTS" id="PR01805">
    <property type="entry name" value="VACJLIPOPROT"/>
</dbReference>
<protein>
    <submittedName>
        <fullName evidence="3">Outer-membrane-phospholipid-binding lipoprotein MlaA</fullName>
    </submittedName>
</protein>
<name>A0A3B0X7G1_9ZZZZ</name>
<dbReference type="GO" id="GO:0016020">
    <property type="term" value="C:membrane"/>
    <property type="evidence" value="ECO:0007669"/>
    <property type="project" value="InterPro"/>
</dbReference>
<feature type="compositionally biased region" description="Acidic residues" evidence="2">
    <location>
        <begin position="240"/>
        <end position="254"/>
    </location>
</feature>
<dbReference type="PROSITE" id="PS51257">
    <property type="entry name" value="PROKAR_LIPOPROTEIN"/>
    <property type="match status" value="1"/>
</dbReference>
<feature type="compositionally biased region" description="Basic and acidic residues" evidence="2">
    <location>
        <begin position="255"/>
        <end position="267"/>
    </location>
</feature>